<dbReference type="PANTHER" id="PTHR33050">
    <property type="entry name" value="REVERSE TRANSCRIPTASE DOMAIN-CONTAINING PROTEIN"/>
    <property type="match status" value="1"/>
</dbReference>
<dbReference type="Gene3D" id="3.10.10.10">
    <property type="entry name" value="HIV Type 1 Reverse Transcriptase, subunit A, domain 1"/>
    <property type="match status" value="1"/>
</dbReference>
<gene>
    <name evidence="4" type="ORF">NDU88_004498</name>
</gene>
<name>A0AAV7RIB7_PLEWA</name>
<organism evidence="4 5">
    <name type="scientific">Pleurodeles waltl</name>
    <name type="common">Iberian ribbed newt</name>
    <dbReference type="NCBI Taxonomy" id="8319"/>
    <lineage>
        <taxon>Eukaryota</taxon>
        <taxon>Metazoa</taxon>
        <taxon>Chordata</taxon>
        <taxon>Craniata</taxon>
        <taxon>Vertebrata</taxon>
        <taxon>Euteleostomi</taxon>
        <taxon>Amphibia</taxon>
        <taxon>Batrachia</taxon>
        <taxon>Caudata</taxon>
        <taxon>Salamandroidea</taxon>
        <taxon>Salamandridae</taxon>
        <taxon>Pleurodelinae</taxon>
        <taxon>Pleurodeles</taxon>
    </lineage>
</organism>
<dbReference type="GO" id="GO:0004523">
    <property type="term" value="F:RNA-DNA hybrid ribonuclease activity"/>
    <property type="evidence" value="ECO:0007669"/>
    <property type="project" value="UniProtKB-EC"/>
</dbReference>
<dbReference type="Gene3D" id="3.30.70.270">
    <property type="match status" value="1"/>
</dbReference>
<dbReference type="EC" id="3.1.26.4" evidence="2"/>
<dbReference type="InterPro" id="IPR052055">
    <property type="entry name" value="Hepadnavirus_pol/RT"/>
</dbReference>
<evidence type="ECO:0000313" key="4">
    <source>
        <dbReference type="EMBL" id="KAJ1151718.1"/>
    </source>
</evidence>
<dbReference type="InterPro" id="IPR043128">
    <property type="entry name" value="Rev_trsase/Diguanyl_cyclase"/>
</dbReference>
<comment type="caution">
    <text evidence="4">The sequence shown here is derived from an EMBL/GenBank/DDBJ whole genome shotgun (WGS) entry which is preliminary data.</text>
</comment>
<evidence type="ECO:0000256" key="2">
    <source>
        <dbReference type="ARBA" id="ARBA00012180"/>
    </source>
</evidence>
<dbReference type="EMBL" id="JANPWB010000009">
    <property type="protein sequence ID" value="KAJ1151718.1"/>
    <property type="molecule type" value="Genomic_DNA"/>
</dbReference>
<protein>
    <recommendedName>
        <fullName evidence="2">ribonuclease H</fullName>
        <ecNumber evidence="2">3.1.26.4</ecNumber>
    </recommendedName>
</protein>
<dbReference type="PROSITE" id="PS50878">
    <property type="entry name" value="RT_POL"/>
    <property type="match status" value="1"/>
</dbReference>
<dbReference type="SUPFAM" id="SSF56672">
    <property type="entry name" value="DNA/RNA polymerases"/>
    <property type="match status" value="1"/>
</dbReference>
<accession>A0AAV7RIB7</accession>
<dbReference type="Pfam" id="PF00078">
    <property type="entry name" value="RVT_1"/>
    <property type="match status" value="1"/>
</dbReference>
<comment type="similarity">
    <text evidence="1">Belongs to the beta type-B retroviral polymerase family. HERV class-II K(HML-2) pol subfamily.</text>
</comment>
<evidence type="ECO:0000256" key="1">
    <source>
        <dbReference type="ARBA" id="ARBA00010879"/>
    </source>
</evidence>
<dbReference type="AlphaFoldDB" id="A0AAV7RIB7"/>
<reference evidence="4" key="1">
    <citation type="journal article" date="2022" name="bioRxiv">
        <title>Sequencing and chromosome-scale assembly of the giantPleurodeles waltlgenome.</title>
        <authorList>
            <person name="Brown T."/>
            <person name="Elewa A."/>
            <person name="Iarovenko S."/>
            <person name="Subramanian E."/>
            <person name="Araus A.J."/>
            <person name="Petzold A."/>
            <person name="Susuki M."/>
            <person name="Suzuki K.-i.T."/>
            <person name="Hayashi T."/>
            <person name="Toyoda A."/>
            <person name="Oliveira C."/>
            <person name="Osipova E."/>
            <person name="Leigh N.D."/>
            <person name="Simon A."/>
            <person name="Yun M.H."/>
        </authorList>
    </citation>
    <scope>NUCLEOTIDE SEQUENCE</scope>
    <source>
        <strain evidence="4">20211129_DDA</strain>
        <tissue evidence="4">Liver</tissue>
    </source>
</reference>
<evidence type="ECO:0000313" key="5">
    <source>
        <dbReference type="Proteomes" id="UP001066276"/>
    </source>
</evidence>
<feature type="domain" description="Reverse transcriptase" evidence="3">
    <location>
        <begin position="29"/>
        <end position="211"/>
    </location>
</feature>
<sequence length="271" mass="31067">MPLSYNRLSDDHLALLRKKVAVLLAKGAIERVPVPEEGCGCYSCYFLVPKKDKGFRPIVELLALKLFLRKEKFEMMILAQVLSASDPGDWMVALYLQDAYFHIPVLPAHRHYLLFVEGHKHFQLTMLPFGLTSAPWVFMKVIAVVVAHLCRLRVSIFLYLDDWLLRASTPQTVVFHLETTANLLHSLGFTINMLKSHLTPSQALPFIRAVLDIVQFGAYTPEKQVQYIQAMILMFLPLSCILVRKTLGLIISCTLLVTYARWHMWALQWDL</sequence>
<dbReference type="Proteomes" id="UP001066276">
    <property type="component" value="Chromosome 5"/>
</dbReference>
<dbReference type="InterPro" id="IPR043502">
    <property type="entry name" value="DNA/RNA_pol_sf"/>
</dbReference>
<keyword evidence="5" id="KW-1185">Reference proteome</keyword>
<proteinExistence type="inferred from homology"/>
<dbReference type="PANTHER" id="PTHR33050:SF7">
    <property type="entry name" value="RIBONUCLEASE H"/>
    <property type="match status" value="1"/>
</dbReference>
<dbReference type="CDD" id="cd03714">
    <property type="entry name" value="RT_DIRS1"/>
    <property type="match status" value="1"/>
</dbReference>
<dbReference type="InterPro" id="IPR000477">
    <property type="entry name" value="RT_dom"/>
</dbReference>
<evidence type="ECO:0000259" key="3">
    <source>
        <dbReference type="PROSITE" id="PS50878"/>
    </source>
</evidence>